<keyword evidence="4" id="KW-0862">Zinc</keyword>
<feature type="domain" description="Extradiol ring-cleavage dioxygenase class III enzyme subunit B" evidence="6">
    <location>
        <begin position="11"/>
        <end position="256"/>
    </location>
</feature>
<comment type="cofactor">
    <cofactor evidence="1">
        <name>Zn(2+)</name>
        <dbReference type="ChEBI" id="CHEBI:29105"/>
    </cofactor>
</comment>
<dbReference type="PANTHER" id="PTHR30096">
    <property type="entry name" value="4,5-DOPA DIOXYGENASE EXTRADIOL-LIKE PROTEIN"/>
    <property type="match status" value="1"/>
</dbReference>
<dbReference type="GO" id="GO:0008198">
    <property type="term" value="F:ferrous iron binding"/>
    <property type="evidence" value="ECO:0007669"/>
    <property type="project" value="InterPro"/>
</dbReference>
<accession>A0A7Y9LM06</accession>
<evidence type="ECO:0000256" key="4">
    <source>
        <dbReference type="ARBA" id="ARBA00022833"/>
    </source>
</evidence>
<dbReference type="RefSeq" id="WP_179582867.1">
    <property type="nucleotide sequence ID" value="NZ_JACBYR010000001.1"/>
</dbReference>
<evidence type="ECO:0000256" key="1">
    <source>
        <dbReference type="ARBA" id="ARBA00001947"/>
    </source>
</evidence>
<dbReference type="InterPro" id="IPR004183">
    <property type="entry name" value="Xdiol_dOase_suB"/>
</dbReference>
<keyword evidence="5" id="KW-0560">Oxidoreductase</keyword>
<organism evidence="7 8">
    <name type="scientific">Pigmentiphaga litoralis</name>
    <dbReference type="NCBI Taxonomy" id="516702"/>
    <lineage>
        <taxon>Bacteria</taxon>
        <taxon>Pseudomonadati</taxon>
        <taxon>Pseudomonadota</taxon>
        <taxon>Betaproteobacteria</taxon>
        <taxon>Burkholderiales</taxon>
        <taxon>Alcaligenaceae</taxon>
        <taxon>Pigmentiphaga</taxon>
    </lineage>
</organism>
<evidence type="ECO:0000256" key="5">
    <source>
        <dbReference type="ARBA" id="ARBA00023002"/>
    </source>
</evidence>
<evidence type="ECO:0000313" key="8">
    <source>
        <dbReference type="Proteomes" id="UP000542125"/>
    </source>
</evidence>
<dbReference type="GO" id="GO:0008270">
    <property type="term" value="F:zinc ion binding"/>
    <property type="evidence" value="ECO:0007669"/>
    <property type="project" value="InterPro"/>
</dbReference>
<dbReference type="InterPro" id="IPR014436">
    <property type="entry name" value="Extradiol_dOase_DODA"/>
</dbReference>
<name>A0A7Y9LM06_9BURK</name>
<reference evidence="7 8" key="1">
    <citation type="submission" date="2020-07" db="EMBL/GenBank/DDBJ databases">
        <title>Genomic Encyclopedia of Type Strains, Phase IV (KMG-V): Genome sequencing to study the core and pangenomes of soil and plant-associated prokaryotes.</title>
        <authorList>
            <person name="Whitman W."/>
        </authorList>
    </citation>
    <scope>NUCLEOTIDE SEQUENCE [LARGE SCALE GENOMIC DNA]</scope>
    <source>
        <strain evidence="7 8">SAS40</strain>
    </source>
</reference>
<dbReference type="GO" id="GO:0016702">
    <property type="term" value="F:oxidoreductase activity, acting on single donors with incorporation of molecular oxygen, incorporation of two atoms of oxygen"/>
    <property type="evidence" value="ECO:0007669"/>
    <property type="project" value="UniProtKB-ARBA"/>
</dbReference>
<comment type="similarity">
    <text evidence="2">Belongs to the DODA-type extradiol aromatic ring-opening dioxygenase family.</text>
</comment>
<evidence type="ECO:0000313" key="7">
    <source>
        <dbReference type="EMBL" id="NYE81136.1"/>
    </source>
</evidence>
<evidence type="ECO:0000256" key="2">
    <source>
        <dbReference type="ARBA" id="ARBA00007581"/>
    </source>
</evidence>
<gene>
    <name evidence="7" type="ORF">FHW18_000407</name>
</gene>
<dbReference type="CDD" id="cd07363">
    <property type="entry name" value="45_DOPA_Dioxygenase"/>
    <property type="match status" value="1"/>
</dbReference>
<keyword evidence="7" id="KW-0223">Dioxygenase</keyword>
<proteinExistence type="inferred from homology"/>
<dbReference type="SUPFAM" id="SSF53213">
    <property type="entry name" value="LigB-like"/>
    <property type="match status" value="1"/>
</dbReference>
<sequence length="269" mass="29249">MPDATSTRLPTFFIPHGGGPCFFMDWPGNPHMWDRMADFLKGLANSVGTRPKAVLVISGHWQEDAFTVNAGEAPPLLFDYYGFPEHTYQLTYPAPGSPAVARRVQELLAAAGLPTGVDTQRGFDHGVFVPFKLIYPDADIPVVQLSMKNGLDPDDHLRAGEALQALRDEGVLIIGSGMSFHNMRGYTPAFHAASRRFDDWLATAVALPPAQRRDALVHWEAAPDARATQPHPDHLLPLMVAAGAAGNDPGQKVFEDEVMNVVVSASRFG</sequence>
<dbReference type="Pfam" id="PF02900">
    <property type="entry name" value="LigB"/>
    <property type="match status" value="1"/>
</dbReference>
<protein>
    <submittedName>
        <fullName evidence="7">Aromatic ring-opening dioxygenase catalytic subunit (LigB family)</fullName>
    </submittedName>
</protein>
<dbReference type="EMBL" id="JACBYR010000001">
    <property type="protein sequence ID" value="NYE81136.1"/>
    <property type="molecule type" value="Genomic_DNA"/>
</dbReference>
<dbReference type="Proteomes" id="UP000542125">
    <property type="component" value="Unassembled WGS sequence"/>
</dbReference>
<evidence type="ECO:0000259" key="6">
    <source>
        <dbReference type="Pfam" id="PF02900"/>
    </source>
</evidence>
<comment type="caution">
    <text evidence="7">The sequence shown here is derived from an EMBL/GenBank/DDBJ whole genome shotgun (WGS) entry which is preliminary data.</text>
</comment>
<keyword evidence="3" id="KW-0479">Metal-binding</keyword>
<evidence type="ECO:0000256" key="3">
    <source>
        <dbReference type="ARBA" id="ARBA00022723"/>
    </source>
</evidence>
<dbReference type="PANTHER" id="PTHR30096:SF0">
    <property type="entry name" value="4,5-DOPA DIOXYGENASE EXTRADIOL-LIKE PROTEIN"/>
    <property type="match status" value="1"/>
</dbReference>
<keyword evidence="8" id="KW-1185">Reference proteome</keyword>
<dbReference type="PIRSF" id="PIRSF006157">
    <property type="entry name" value="Doxgns_DODA"/>
    <property type="match status" value="1"/>
</dbReference>
<dbReference type="Gene3D" id="3.40.830.10">
    <property type="entry name" value="LigB-like"/>
    <property type="match status" value="1"/>
</dbReference>
<dbReference type="AlphaFoldDB" id="A0A7Y9LM06"/>